<dbReference type="STRING" id="154621.RV11_GL001566"/>
<dbReference type="InterPro" id="IPR036259">
    <property type="entry name" value="MFS_trans_sf"/>
</dbReference>
<feature type="transmembrane region" description="Helical" evidence="6">
    <location>
        <begin position="259"/>
        <end position="281"/>
    </location>
</feature>
<dbReference type="Pfam" id="PF07690">
    <property type="entry name" value="MFS_1"/>
    <property type="match status" value="1"/>
</dbReference>
<feature type="transmembrane region" description="Helical" evidence="6">
    <location>
        <begin position="42"/>
        <end position="62"/>
    </location>
</feature>
<feature type="transmembrane region" description="Helical" evidence="6">
    <location>
        <begin position="312"/>
        <end position="329"/>
    </location>
</feature>
<evidence type="ECO:0000313" key="8">
    <source>
        <dbReference type="Proteomes" id="UP000013785"/>
    </source>
</evidence>
<feature type="transmembrane region" description="Helical" evidence="6">
    <location>
        <begin position="167"/>
        <end position="188"/>
    </location>
</feature>
<dbReference type="HOGENOM" id="CLU_034180_16_0_9"/>
<name>R3TKF5_9ENTE</name>
<dbReference type="SUPFAM" id="SSF103473">
    <property type="entry name" value="MFS general substrate transporter"/>
    <property type="match status" value="1"/>
</dbReference>
<keyword evidence="2" id="KW-1003">Cell membrane</keyword>
<dbReference type="CDD" id="cd06173">
    <property type="entry name" value="MFS_MefA_like"/>
    <property type="match status" value="1"/>
</dbReference>
<evidence type="ECO:0000256" key="4">
    <source>
        <dbReference type="ARBA" id="ARBA00022989"/>
    </source>
</evidence>
<dbReference type="PANTHER" id="PTHR23513:SF11">
    <property type="entry name" value="STAPHYLOFERRIN A TRANSPORTER"/>
    <property type="match status" value="1"/>
</dbReference>
<evidence type="ECO:0000256" key="3">
    <source>
        <dbReference type="ARBA" id="ARBA00022692"/>
    </source>
</evidence>
<gene>
    <name evidence="7" type="ORF">UC3_02252</name>
</gene>
<evidence type="ECO:0008006" key="9">
    <source>
        <dbReference type="Google" id="ProtNLM"/>
    </source>
</evidence>
<keyword evidence="3 6" id="KW-0812">Transmembrane</keyword>
<keyword evidence="4 6" id="KW-1133">Transmembrane helix</keyword>
<sequence length="437" mass="48201">MKKIGLSRNFMIFWMGQFVSSFGSTMTSFAISIWMYQEQGRVLFLSLASVAIVLPKMLGGIFASPFVERFNKKWTMILTDIGAGICTFLLLLLFISNQLEIWHIYVLNIVSSLLSSIQQPTADVMISRLVEPRLYTKASGLQLVSSGMSNVLSPALAAVMLSLTGMIGIIIIDLGTLIFACFTLLFWVQLPVDAKVLKVKYSVRGYFKDIKEGFQIFVTSKILRSLLMLMAAINIFAGMTYYHLLTPMILARTNFDEGALAIVNSAMGIGGILGGIAVSLIPDFKSKLTVIFSCSLLSFLCGDILLALGNTIVIWAVGIFFSSFFLPFLNANESYLWRVSVPIDFQGRVFAFKYGIQSGMIPIGIICGGVLADFVFEPYMLKGENFFNSFLGSNNGSGMALMFFGTGILGSIVSLIGLLNRRLRKLELELNDCVEKF</sequence>
<dbReference type="Gene3D" id="1.20.1250.20">
    <property type="entry name" value="MFS general substrate transporter like domains"/>
    <property type="match status" value="1"/>
</dbReference>
<evidence type="ECO:0000256" key="2">
    <source>
        <dbReference type="ARBA" id="ARBA00022475"/>
    </source>
</evidence>
<dbReference type="OrthoDB" id="212436at2"/>
<reference evidence="7 8" key="1">
    <citation type="submission" date="2013-02" db="EMBL/GenBank/DDBJ databases">
        <title>The Genome Sequence of Enterococcus phoeniculicola BAA-412.</title>
        <authorList>
            <consortium name="The Broad Institute Genome Sequencing Platform"/>
            <consortium name="The Broad Institute Genome Sequencing Center for Infectious Disease"/>
            <person name="Earl A.M."/>
            <person name="Gilmore M.S."/>
            <person name="Lebreton F."/>
            <person name="Walker B."/>
            <person name="Young S.K."/>
            <person name="Zeng Q."/>
            <person name="Gargeya S."/>
            <person name="Fitzgerald M."/>
            <person name="Haas B."/>
            <person name="Abouelleil A."/>
            <person name="Alvarado L."/>
            <person name="Arachchi H.M."/>
            <person name="Berlin A.M."/>
            <person name="Chapman S.B."/>
            <person name="Dewar J."/>
            <person name="Goldberg J."/>
            <person name="Griggs A."/>
            <person name="Gujja S."/>
            <person name="Hansen M."/>
            <person name="Howarth C."/>
            <person name="Imamovic A."/>
            <person name="Larimer J."/>
            <person name="McCowan C."/>
            <person name="Murphy C."/>
            <person name="Neiman D."/>
            <person name="Pearson M."/>
            <person name="Priest M."/>
            <person name="Roberts A."/>
            <person name="Saif S."/>
            <person name="Shea T."/>
            <person name="Sisk P."/>
            <person name="Sykes S."/>
            <person name="Wortman J."/>
            <person name="Nusbaum C."/>
            <person name="Birren B."/>
        </authorList>
    </citation>
    <scope>NUCLEOTIDE SEQUENCE [LARGE SCALE GENOMIC DNA]</scope>
    <source>
        <strain evidence="7 8">ATCC BAA-412</strain>
    </source>
</reference>
<dbReference type="eggNOG" id="COG2814">
    <property type="taxonomic scope" value="Bacteria"/>
</dbReference>
<accession>R3TKF5</accession>
<feature type="transmembrane region" description="Helical" evidence="6">
    <location>
        <begin position="396"/>
        <end position="419"/>
    </location>
</feature>
<dbReference type="EMBL" id="AJAT01000017">
    <property type="protein sequence ID" value="EOL41904.1"/>
    <property type="molecule type" value="Genomic_DNA"/>
</dbReference>
<keyword evidence="5 6" id="KW-0472">Membrane</keyword>
<evidence type="ECO:0000256" key="5">
    <source>
        <dbReference type="ARBA" id="ARBA00023136"/>
    </source>
</evidence>
<dbReference type="RefSeq" id="WP_010768896.1">
    <property type="nucleotide sequence ID" value="NZ_ASWE01000001.1"/>
</dbReference>
<dbReference type="AlphaFoldDB" id="R3TKF5"/>
<dbReference type="GO" id="GO:0022857">
    <property type="term" value="F:transmembrane transporter activity"/>
    <property type="evidence" value="ECO:0007669"/>
    <property type="project" value="InterPro"/>
</dbReference>
<evidence type="ECO:0000313" key="7">
    <source>
        <dbReference type="EMBL" id="EOL41904.1"/>
    </source>
</evidence>
<protein>
    <recommendedName>
        <fullName evidence="9">Major facilitator superfamily (MFS) profile domain-containing protein</fullName>
    </recommendedName>
</protein>
<dbReference type="PANTHER" id="PTHR23513">
    <property type="entry name" value="INTEGRAL MEMBRANE EFFLUX PROTEIN-RELATED"/>
    <property type="match status" value="1"/>
</dbReference>
<dbReference type="GO" id="GO:0005886">
    <property type="term" value="C:plasma membrane"/>
    <property type="evidence" value="ECO:0007669"/>
    <property type="project" value="UniProtKB-SubCell"/>
</dbReference>
<dbReference type="Proteomes" id="UP000013785">
    <property type="component" value="Unassembled WGS sequence"/>
</dbReference>
<feature type="transmembrane region" description="Helical" evidence="6">
    <location>
        <begin position="12"/>
        <end position="36"/>
    </location>
</feature>
<comment type="caution">
    <text evidence="7">The sequence shown here is derived from an EMBL/GenBank/DDBJ whole genome shotgun (WGS) entry which is preliminary data.</text>
</comment>
<feature type="transmembrane region" description="Helical" evidence="6">
    <location>
        <begin position="350"/>
        <end position="376"/>
    </location>
</feature>
<organism evidence="7 8">
    <name type="scientific">Enterococcus phoeniculicola ATCC BAA-412</name>
    <dbReference type="NCBI Taxonomy" id="1158610"/>
    <lineage>
        <taxon>Bacteria</taxon>
        <taxon>Bacillati</taxon>
        <taxon>Bacillota</taxon>
        <taxon>Bacilli</taxon>
        <taxon>Lactobacillales</taxon>
        <taxon>Enterococcaceae</taxon>
        <taxon>Enterococcus</taxon>
    </lineage>
</organism>
<dbReference type="InterPro" id="IPR011701">
    <property type="entry name" value="MFS"/>
</dbReference>
<dbReference type="PATRIC" id="fig|1158610.3.peg.2227"/>
<keyword evidence="8" id="KW-1185">Reference proteome</keyword>
<feature type="transmembrane region" description="Helical" evidence="6">
    <location>
        <begin position="288"/>
        <end position="306"/>
    </location>
</feature>
<evidence type="ECO:0000256" key="1">
    <source>
        <dbReference type="ARBA" id="ARBA00004651"/>
    </source>
</evidence>
<evidence type="ECO:0000256" key="6">
    <source>
        <dbReference type="SAM" id="Phobius"/>
    </source>
</evidence>
<proteinExistence type="predicted"/>
<feature type="transmembrane region" description="Helical" evidence="6">
    <location>
        <begin position="226"/>
        <end position="244"/>
    </location>
</feature>
<feature type="transmembrane region" description="Helical" evidence="6">
    <location>
        <begin position="74"/>
        <end position="95"/>
    </location>
</feature>
<comment type="subcellular location">
    <subcellularLocation>
        <location evidence="1">Cell membrane</location>
        <topology evidence="1">Multi-pass membrane protein</topology>
    </subcellularLocation>
</comment>